<comment type="caution">
    <text evidence="1">The sequence shown here is derived from an EMBL/GenBank/DDBJ whole genome shotgun (WGS) entry which is preliminary data.</text>
</comment>
<gene>
    <name evidence="1" type="ORF">S06H3_29466</name>
</gene>
<accession>X1LQE3</accession>
<reference evidence="1" key="1">
    <citation type="journal article" date="2014" name="Front. Microbiol.">
        <title>High frequency of phylogenetically diverse reductive dehalogenase-homologous genes in deep subseafloor sedimentary metagenomes.</title>
        <authorList>
            <person name="Kawai M."/>
            <person name="Futagami T."/>
            <person name="Toyoda A."/>
            <person name="Takaki Y."/>
            <person name="Nishi S."/>
            <person name="Hori S."/>
            <person name="Arai W."/>
            <person name="Tsubouchi T."/>
            <person name="Morono Y."/>
            <person name="Uchiyama I."/>
            <person name="Ito T."/>
            <person name="Fujiyama A."/>
            <person name="Inagaki F."/>
            <person name="Takami H."/>
        </authorList>
    </citation>
    <scope>NUCLEOTIDE SEQUENCE</scope>
    <source>
        <strain evidence="1">Expedition CK06-06</strain>
    </source>
</reference>
<protein>
    <submittedName>
        <fullName evidence="1">Uncharacterized protein</fullName>
    </submittedName>
</protein>
<name>X1LQE3_9ZZZZ</name>
<dbReference type="AlphaFoldDB" id="X1LQE3"/>
<sequence length="29" mass="3344">FIKSKTGDHFFKKSNLILKNRKAKIIPGN</sequence>
<proteinExistence type="predicted"/>
<feature type="non-terminal residue" evidence="1">
    <location>
        <position position="1"/>
    </location>
</feature>
<dbReference type="EMBL" id="BARV01017263">
    <property type="protein sequence ID" value="GAI21323.1"/>
    <property type="molecule type" value="Genomic_DNA"/>
</dbReference>
<organism evidence="1">
    <name type="scientific">marine sediment metagenome</name>
    <dbReference type="NCBI Taxonomy" id="412755"/>
    <lineage>
        <taxon>unclassified sequences</taxon>
        <taxon>metagenomes</taxon>
        <taxon>ecological metagenomes</taxon>
    </lineage>
</organism>
<evidence type="ECO:0000313" key="1">
    <source>
        <dbReference type="EMBL" id="GAI21323.1"/>
    </source>
</evidence>